<evidence type="ECO:0000313" key="9">
    <source>
        <dbReference type="Proteomes" id="UP001186452"/>
    </source>
</evidence>
<evidence type="ECO:0000256" key="2">
    <source>
        <dbReference type="ARBA" id="ARBA00022475"/>
    </source>
</evidence>
<evidence type="ECO:0000256" key="6">
    <source>
        <dbReference type="SAM" id="Phobius"/>
    </source>
</evidence>
<evidence type="ECO:0000313" key="8">
    <source>
        <dbReference type="EMBL" id="MDV5172109.1"/>
    </source>
</evidence>
<evidence type="ECO:0000256" key="1">
    <source>
        <dbReference type="ARBA" id="ARBA00004651"/>
    </source>
</evidence>
<feature type="transmembrane region" description="Helical" evidence="6">
    <location>
        <begin position="21"/>
        <end position="43"/>
    </location>
</feature>
<comment type="caution">
    <text evidence="8">The sequence shown here is derived from an EMBL/GenBank/DDBJ whole genome shotgun (WGS) entry which is preliminary data.</text>
</comment>
<evidence type="ECO:0000259" key="7">
    <source>
        <dbReference type="Pfam" id="PF02706"/>
    </source>
</evidence>
<proteinExistence type="predicted"/>
<evidence type="ECO:0000256" key="4">
    <source>
        <dbReference type="ARBA" id="ARBA00022989"/>
    </source>
</evidence>
<organism evidence="8 9">
    <name type="scientific">Photobacterium rosenbergii</name>
    <dbReference type="NCBI Taxonomy" id="294936"/>
    <lineage>
        <taxon>Bacteria</taxon>
        <taxon>Pseudomonadati</taxon>
        <taxon>Pseudomonadota</taxon>
        <taxon>Gammaproteobacteria</taxon>
        <taxon>Vibrionales</taxon>
        <taxon>Vibrionaceae</taxon>
        <taxon>Photobacterium</taxon>
    </lineage>
</organism>
<keyword evidence="2" id="KW-1003">Cell membrane</keyword>
<dbReference type="Proteomes" id="UP001186452">
    <property type="component" value="Unassembled WGS sequence"/>
</dbReference>
<protein>
    <submittedName>
        <fullName evidence="8">Wzz/FepE/Etk N-terminal domain-containing protein</fullName>
    </submittedName>
</protein>
<keyword evidence="5 6" id="KW-0472">Membrane</keyword>
<dbReference type="Gene3D" id="1.10.287.210">
    <property type="match status" value="1"/>
</dbReference>
<dbReference type="SUPFAM" id="SSF160355">
    <property type="entry name" value="Bacterial polysaccharide co-polymerase-like"/>
    <property type="match status" value="1"/>
</dbReference>
<comment type="subcellular location">
    <subcellularLocation>
        <location evidence="1">Cell membrane</location>
        <topology evidence="1">Multi-pass membrane protein</topology>
    </subcellularLocation>
</comment>
<name>A0ABU3ZPT5_9GAMM</name>
<keyword evidence="4 6" id="KW-1133">Transmembrane helix</keyword>
<keyword evidence="9" id="KW-1185">Reference proteome</keyword>
<dbReference type="RefSeq" id="WP_317524904.1">
    <property type="nucleotide sequence ID" value="NZ_JAWJZI010000022.1"/>
</dbReference>
<evidence type="ECO:0000256" key="3">
    <source>
        <dbReference type="ARBA" id="ARBA00022692"/>
    </source>
</evidence>
<dbReference type="Pfam" id="PF02706">
    <property type="entry name" value="Wzz"/>
    <property type="match status" value="1"/>
</dbReference>
<sequence length="350" mass="40309">MKQQNHDTTYKDFSLLSHFNILWKGKFHIVSFVLTFTVVSWFFSGKQEPEWIASIQVAAPDIEQYQELVDNVELYDFLYSSNNLNSPLKKGIESEALLKAFIENFNLLDNKLEFLSESVVFQDYLTHNNVDTSSQGELDLEWAEKITANLIESDLTSSTSYSLEVVSIESNISNLLLKDYIAYTQEATAQELTEEINTEINTLFKHEQSKYEYSKELQRSLIDIEINKAKVSYEITKKANVDLPYFSYSNDSIFNTNDGYKIYKAKIESLTNLKQDEIITPSMAEVVARLSFLNQHNALREDIKFQSFYPLAQIDDTSQLKNQKAFFIILGALFGLLSGVSFVYFRNSLK</sequence>
<keyword evidence="3 6" id="KW-0812">Transmembrane</keyword>
<gene>
    <name evidence="8" type="ORF">R2X38_24200</name>
</gene>
<dbReference type="Gene3D" id="3.30.1890.10">
    <property type="entry name" value="FepE-like"/>
    <property type="match status" value="1"/>
</dbReference>
<dbReference type="EMBL" id="JAWJZI010000022">
    <property type="protein sequence ID" value="MDV5172109.1"/>
    <property type="molecule type" value="Genomic_DNA"/>
</dbReference>
<feature type="domain" description="Polysaccharide chain length determinant N-terminal" evidence="7">
    <location>
        <begin position="13"/>
        <end position="103"/>
    </location>
</feature>
<feature type="transmembrane region" description="Helical" evidence="6">
    <location>
        <begin position="325"/>
        <end position="345"/>
    </location>
</feature>
<evidence type="ECO:0000256" key="5">
    <source>
        <dbReference type="ARBA" id="ARBA00023136"/>
    </source>
</evidence>
<reference evidence="8 9" key="1">
    <citation type="submission" date="2023-10" db="EMBL/GenBank/DDBJ databases">
        <title>Marine bacteria isolated from horseshoe crab.</title>
        <authorList>
            <person name="Cheng T.H."/>
        </authorList>
    </citation>
    <scope>NUCLEOTIDE SEQUENCE [LARGE SCALE GENOMIC DNA]</scope>
    <source>
        <strain evidence="8 9">HSC6</strain>
    </source>
</reference>
<dbReference type="InterPro" id="IPR003856">
    <property type="entry name" value="LPS_length_determ_N"/>
</dbReference>
<accession>A0ABU3ZPT5</accession>